<dbReference type="OrthoDB" id="2686083at2759"/>
<organism evidence="4 5">
    <name type="scientific">Schizophyllum amplum</name>
    <dbReference type="NCBI Taxonomy" id="97359"/>
    <lineage>
        <taxon>Eukaryota</taxon>
        <taxon>Fungi</taxon>
        <taxon>Dikarya</taxon>
        <taxon>Basidiomycota</taxon>
        <taxon>Agaricomycotina</taxon>
        <taxon>Agaricomycetes</taxon>
        <taxon>Agaricomycetidae</taxon>
        <taxon>Agaricales</taxon>
        <taxon>Schizophyllaceae</taxon>
        <taxon>Schizophyllum</taxon>
    </lineage>
</organism>
<protein>
    <recommendedName>
        <fullName evidence="6">Transmembrane protein</fullName>
    </recommendedName>
</protein>
<feature type="compositionally biased region" description="Low complexity" evidence="1">
    <location>
        <begin position="271"/>
        <end position="282"/>
    </location>
</feature>
<name>A0A550CQA8_9AGAR</name>
<feature type="region of interest" description="Disordered" evidence="1">
    <location>
        <begin position="115"/>
        <end position="200"/>
    </location>
</feature>
<evidence type="ECO:0000256" key="1">
    <source>
        <dbReference type="SAM" id="MobiDB-lite"/>
    </source>
</evidence>
<feature type="compositionally biased region" description="Basic and acidic residues" evidence="1">
    <location>
        <begin position="464"/>
        <end position="475"/>
    </location>
</feature>
<reference evidence="4 5" key="1">
    <citation type="journal article" date="2019" name="New Phytol.">
        <title>Comparative genomics reveals unique wood-decay strategies and fruiting body development in the Schizophyllaceae.</title>
        <authorList>
            <person name="Almasi E."/>
            <person name="Sahu N."/>
            <person name="Krizsan K."/>
            <person name="Balint B."/>
            <person name="Kovacs G.M."/>
            <person name="Kiss B."/>
            <person name="Cseklye J."/>
            <person name="Drula E."/>
            <person name="Henrissat B."/>
            <person name="Nagy I."/>
            <person name="Chovatia M."/>
            <person name="Adam C."/>
            <person name="LaButti K."/>
            <person name="Lipzen A."/>
            <person name="Riley R."/>
            <person name="Grigoriev I.V."/>
            <person name="Nagy L.G."/>
        </authorList>
    </citation>
    <scope>NUCLEOTIDE SEQUENCE [LARGE SCALE GENOMIC DNA]</scope>
    <source>
        <strain evidence="4 5">NL-1724</strain>
    </source>
</reference>
<evidence type="ECO:0008006" key="6">
    <source>
        <dbReference type="Google" id="ProtNLM"/>
    </source>
</evidence>
<feature type="transmembrane region" description="Helical" evidence="2">
    <location>
        <begin position="69"/>
        <end position="89"/>
    </location>
</feature>
<feature type="region of interest" description="Disordered" evidence="1">
    <location>
        <begin position="659"/>
        <end position="757"/>
    </location>
</feature>
<comment type="caution">
    <text evidence="4">The sequence shown here is derived from an EMBL/GenBank/DDBJ whole genome shotgun (WGS) entry which is preliminary data.</text>
</comment>
<keyword evidence="2" id="KW-0472">Membrane</keyword>
<sequence>MRVRLEAMAVLTPWLLPFILAAAASPDTWGMPQRRDTPLPVAVNGPPTTTIPHAVQQTAIAAVLRASPLLMSLYALITFAIGYITHALWCRRSEARRNAGRGWRMINERELDLLPTTADPVHDGDVPPPRVSESLDKPRSSLQLPDRAEGRWRPLHKENTRRSHSVSSLRAVPPAIPRPMSPGLPAARARPGIGPSRLSDDRPLIDLLTAAEEGGAHYDHATNQLGATHVWASASNDHLPADDIGVFGPREWRHPVLPAASAPDSPQTPNSSSSDMASSSSSLLKNGVAIPAPSAKPDAREQELIHWSDSLSPPPSPSQALADLIRFDEERERQFAKDDVVLQPLPETSAKEVTVAAIEEPTPIHEGPAPTVEEPNGHEIPQCDSPMSMHAPLSLWASSHSAPNAIAVPDDDDCSVNFEIVTPTEASFSMSSFSPEPFRPSLPAEPTLTPVGEEGPPSAEDYEAEIRRAETKADAEEMVEALQDGAAEDVHQETDSDSASSDSEHDADVSSAGEDDEPELPLPSAVVETRASIDDDVPPLFLESPVATPSSEELPSYEEPPSPTTSHRSRSLSVDIASLKAQSLGSALPSPSEERMDAMDRTPTASKSQSPVETQASSPVVVVSPISTSPAALASIEVVLSSPTEKPADSDIAVSPVCQMTPAQTPTPPSSPPMPASASSKKRPAWSARALEAPQISYTRTKSGDSATRFNAGDDARKKLEASPRIAPTVKEPVEETQEAGEKDNGEDVEGKPHTPTVAALAIVRQSSVPGGFPGAADMDDEFDDPPLQDLPDHADPPSPPSWKFRFAPRPEPLTLDVALTMQLRPGLGVNSDPAWMVRFLMAFFGWLGVLAAGGEGF</sequence>
<feature type="compositionally biased region" description="Basic and acidic residues" evidence="1">
    <location>
        <begin position="712"/>
        <end position="722"/>
    </location>
</feature>
<accession>A0A550CQA8</accession>
<feature type="region of interest" description="Disordered" evidence="1">
    <location>
        <begin position="256"/>
        <end position="283"/>
    </location>
</feature>
<feature type="compositionally biased region" description="Basic and acidic residues" evidence="1">
    <location>
        <begin position="146"/>
        <end position="161"/>
    </location>
</feature>
<feature type="signal peptide" evidence="3">
    <location>
        <begin position="1"/>
        <end position="30"/>
    </location>
</feature>
<feature type="compositionally biased region" description="Pro residues" evidence="1">
    <location>
        <begin position="665"/>
        <end position="675"/>
    </location>
</feature>
<dbReference type="Proteomes" id="UP000320762">
    <property type="component" value="Unassembled WGS sequence"/>
</dbReference>
<proteinExistence type="predicted"/>
<keyword evidence="2" id="KW-0812">Transmembrane</keyword>
<dbReference type="STRING" id="97359.A0A550CQA8"/>
<feature type="compositionally biased region" description="Polar residues" evidence="1">
    <location>
        <begin position="696"/>
        <end position="709"/>
    </location>
</feature>
<feature type="region of interest" description="Disordered" evidence="1">
    <location>
        <begin position="769"/>
        <end position="801"/>
    </location>
</feature>
<keyword evidence="3" id="KW-0732">Signal</keyword>
<evidence type="ECO:0000256" key="3">
    <source>
        <dbReference type="SAM" id="SignalP"/>
    </source>
</evidence>
<feature type="chain" id="PRO_5022197349" description="Transmembrane protein" evidence="3">
    <location>
        <begin position="31"/>
        <end position="858"/>
    </location>
</feature>
<dbReference type="EMBL" id="VDMD01000003">
    <property type="protein sequence ID" value="TRM66954.1"/>
    <property type="molecule type" value="Genomic_DNA"/>
</dbReference>
<feature type="compositionally biased region" description="Low complexity" evidence="1">
    <location>
        <begin position="548"/>
        <end position="557"/>
    </location>
</feature>
<feature type="compositionally biased region" description="Acidic residues" evidence="1">
    <location>
        <begin position="778"/>
        <end position="787"/>
    </location>
</feature>
<evidence type="ECO:0000256" key="2">
    <source>
        <dbReference type="SAM" id="Phobius"/>
    </source>
</evidence>
<gene>
    <name evidence="4" type="ORF">BD626DRAFT_627408</name>
</gene>
<evidence type="ECO:0000313" key="5">
    <source>
        <dbReference type="Proteomes" id="UP000320762"/>
    </source>
</evidence>
<keyword evidence="2" id="KW-1133">Transmembrane helix</keyword>
<feature type="compositionally biased region" description="Polar residues" evidence="1">
    <location>
        <begin position="603"/>
        <end position="615"/>
    </location>
</feature>
<dbReference type="AlphaFoldDB" id="A0A550CQA8"/>
<feature type="compositionally biased region" description="Basic and acidic residues" evidence="1">
    <location>
        <begin position="740"/>
        <end position="753"/>
    </location>
</feature>
<evidence type="ECO:0000313" key="4">
    <source>
        <dbReference type="EMBL" id="TRM66954.1"/>
    </source>
</evidence>
<feature type="region of interest" description="Disordered" evidence="1">
    <location>
        <begin position="428"/>
        <end position="619"/>
    </location>
</feature>
<keyword evidence="5" id="KW-1185">Reference proteome</keyword>
<feature type="compositionally biased region" description="Low complexity" evidence="1">
    <location>
        <begin position="428"/>
        <end position="441"/>
    </location>
</feature>